<evidence type="ECO:0000313" key="1">
    <source>
        <dbReference type="EMBL" id="PRQ23065.1"/>
    </source>
</evidence>
<sequence>MENAIFTPNLEYILFSGVAEAKVHFVESPPRLLEATVRITNYGWTFECYSFLRDCLESFDCSRKVEIDIRDAEGLIIPEHCRREGSPPLPSVKQLQLTFAVPLGDRDYWLDPSLAWIAPSAEIICWG</sequence>
<gene>
    <name evidence="1" type="ORF">RchiOBHm_Chr6g0257151</name>
</gene>
<organism evidence="1 2">
    <name type="scientific">Rosa chinensis</name>
    <name type="common">China rose</name>
    <dbReference type="NCBI Taxonomy" id="74649"/>
    <lineage>
        <taxon>Eukaryota</taxon>
        <taxon>Viridiplantae</taxon>
        <taxon>Streptophyta</taxon>
        <taxon>Embryophyta</taxon>
        <taxon>Tracheophyta</taxon>
        <taxon>Spermatophyta</taxon>
        <taxon>Magnoliopsida</taxon>
        <taxon>eudicotyledons</taxon>
        <taxon>Gunneridae</taxon>
        <taxon>Pentapetalae</taxon>
        <taxon>rosids</taxon>
        <taxon>fabids</taxon>
        <taxon>Rosales</taxon>
        <taxon>Rosaceae</taxon>
        <taxon>Rosoideae</taxon>
        <taxon>Rosoideae incertae sedis</taxon>
        <taxon>Rosa</taxon>
    </lineage>
</organism>
<proteinExistence type="predicted"/>
<dbReference type="EMBL" id="PDCK01000044">
    <property type="protein sequence ID" value="PRQ23065.1"/>
    <property type="molecule type" value="Genomic_DNA"/>
</dbReference>
<evidence type="ECO:0000313" key="2">
    <source>
        <dbReference type="Proteomes" id="UP000238479"/>
    </source>
</evidence>
<keyword evidence="2" id="KW-1185">Reference proteome</keyword>
<dbReference type="AlphaFoldDB" id="A0A2P6PMC5"/>
<accession>A0A2P6PMC5</accession>
<dbReference type="Proteomes" id="UP000238479">
    <property type="component" value="Chromosome 6"/>
</dbReference>
<dbReference type="OrthoDB" id="1194198at2759"/>
<comment type="caution">
    <text evidence="1">The sequence shown here is derived from an EMBL/GenBank/DDBJ whole genome shotgun (WGS) entry which is preliminary data.</text>
</comment>
<reference evidence="1 2" key="1">
    <citation type="journal article" date="2018" name="Nat. Genet.">
        <title>The Rosa genome provides new insights in the design of modern roses.</title>
        <authorList>
            <person name="Bendahmane M."/>
        </authorList>
    </citation>
    <scope>NUCLEOTIDE SEQUENCE [LARGE SCALE GENOMIC DNA]</scope>
    <source>
        <strain evidence="2">cv. Old Blush</strain>
    </source>
</reference>
<protein>
    <submittedName>
        <fullName evidence="1">Uncharacterized protein</fullName>
    </submittedName>
</protein>
<dbReference type="Gramene" id="PRQ23065">
    <property type="protein sequence ID" value="PRQ23065"/>
    <property type="gene ID" value="RchiOBHm_Chr6g0257151"/>
</dbReference>
<name>A0A2P6PMC5_ROSCH</name>